<proteinExistence type="predicted"/>
<dbReference type="InParanoid" id="A0A2V0PE44"/>
<evidence type="ECO:0000313" key="3">
    <source>
        <dbReference type="Proteomes" id="UP000247498"/>
    </source>
</evidence>
<dbReference type="Proteomes" id="UP000247498">
    <property type="component" value="Unassembled WGS sequence"/>
</dbReference>
<feature type="compositionally biased region" description="Low complexity" evidence="1">
    <location>
        <begin position="296"/>
        <end position="327"/>
    </location>
</feature>
<sequence length="796" mass="77520">MALAGNLLREPAAGAAAARCASGGAAPARVAPPLPVAAALRDRASGRIARLRQGGFHGCAARLRERGLGPQMLVCLAAAGASASAAGGGGFGGVLHCLQAVVQAAAALALLAAAVPPLLSTAQGTRLLAAAASRALPGDVRVRRIQADWVSPLSVEGVELFDARGGGGRRLLSVGRATTAEPMYSVVFGGPVTLTVSEPSIDMSLDDSGLDLRLASHFKAASLLSMLMPPPAPAPAPAAAGAAGSAADGDGGGGGAAAVASHSLELRGDEDSSNEAAGAEAGEAAEGAAAGGADGAGLSHSSGGAPHAAGEAPAPVPAAAAAAPESGQTAVERAVGELRRRLAVSDSSSGFSLEVRSPRVQAVVSEGRFLLPALLSEAVGRHLHASVAVGGKEVAGLAAEMGLDCAGLLAAPPLDCGGKPQTAQSGPVIDMAAEARGAGAGAGGGADAAAPRDQAAPAAGAAGPRRPSVLLLDSERLSLDVRGWLSGARLELQRPAAARAELTPQLASMSLATVNPLLHDALRLRDGGRLAVSFAPRGGALPCAGGTLRVEPLRVALGEGQLLAQLLRLLNAGGLFGIGGAFPGLLWGGGPKVVEASTGVMEVDIDHGLLTTHRVDMLIGDRVRVSVWGTVDAGSDEMRMRIGLPAKTLALAGVRGLDPAYMLPLDLRGSIRSPQLDVSAAGRKLAVLSAMQLGRAIGAHAAGAAAAAARGKFLDQCAAVDARLQSEGLFGGPPPPPPVGRAPWEGTSEAAASEAGAGDAAASDAAEATLSSDGGGGGGSSGGGGGGGGGGGSGSA</sequence>
<name>A0A2V0PE44_9CHLO</name>
<organism evidence="2 3">
    <name type="scientific">Raphidocelis subcapitata</name>
    <dbReference type="NCBI Taxonomy" id="307507"/>
    <lineage>
        <taxon>Eukaryota</taxon>
        <taxon>Viridiplantae</taxon>
        <taxon>Chlorophyta</taxon>
        <taxon>core chlorophytes</taxon>
        <taxon>Chlorophyceae</taxon>
        <taxon>CS clade</taxon>
        <taxon>Sphaeropleales</taxon>
        <taxon>Selenastraceae</taxon>
        <taxon>Raphidocelis</taxon>
    </lineage>
</organism>
<feature type="compositionally biased region" description="Gly residues" evidence="1">
    <location>
        <begin position="773"/>
        <end position="796"/>
    </location>
</feature>
<keyword evidence="3" id="KW-1185">Reference proteome</keyword>
<feature type="compositionally biased region" description="Low complexity" evidence="1">
    <location>
        <begin position="748"/>
        <end position="768"/>
    </location>
</feature>
<evidence type="ECO:0000256" key="1">
    <source>
        <dbReference type="SAM" id="MobiDB-lite"/>
    </source>
</evidence>
<feature type="compositionally biased region" description="Low complexity" evidence="1">
    <location>
        <begin position="237"/>
        <end position="248"/>
    </location>
</feature>
<feature type="compositionally biased region" description="Low complexity" evidence="1">
    <location>
        <begin position="274"/>
        <end position="288"/>
    </location>
</feature>
<feature type="compositionally biased region" description="Low complexity" evidence="1">
    <location>
        <begin position="447"/>
        <end position="464"/>
    </location>
</feature>
<feature type="region of interest" description="Disordered" evidence="1">
    <location>
        <begin position="440"/>
        <end position="464"/>
    </location>
</feature>
<gene>
    <name evidence="2" type="ORF">Rsub_08918</name>
</gene>
<feature type="region of interest" description="Disordered" evidence="1">
    <location>
        <begin position="232"/>
        <end position="328"/>
    </location>
</feature>
<accession>A0A2V0PE44</accession>
<feature type="region of interest" description="Disordered" evidence="1">
    <location>
        <begin position="728"/>
        <end position="796"/>
    </location>
</feature>
<protein>
    <submittedName>
        <fullName evidence="2">Uncharacterized protein</fullName>
    </submittedName>
</protein>
<reference evidence="2 3" key="1">
    <citation type="journal article" date="2018" name="Sci. Rep.">
        <title>Raphidocelis subcapitata (=Pseudokirchneriella subcapitata) provides an insight into genome evolution and environmental adaptations in the Sphaeropleales.</title>
        <authorList>
            <person name="Suzuki S."/>
            <person name="Yamaguchi H."/>
            <person name="Nakajima N."/>
            <person name="Kawachi M."/>
        </authorList>
    </citation>
    <scope>NUCLEOTIDE SEQUENCE [LARGE SCALE GENOMIC DNA]</scope>
    <source>
        <strain evidence="2 3">NIES-35</strain>
    </source>
</reference>
<dbReference type="AlphaFoldDB" id="A0A2V0PE44"/>
<comment type="caution">
    <text evidence="2">The sequence shown here is derived from an EMBL/GenBank/DDBJ whole genome shotgun (WGS) entry which is preliminary data.</text>
</comment>
<evidence type="ECO:0000313" key="2">
    <source>
        <dbReference type="EMBL" id="GBF96170.1"/>
    </source>
</evidence>
<dbReference type="OrthoDB" id="552562at2759"/>
<dbReference type="EMBL" id="BDRX01000075">
    <property type="protein sequence ID" value="GBF96170.1"/>
    <property type="molecule type" value="Genomic_DNA"/>
</dbReference>